<dbReference type="PANTHER" id="PTHR38025:SF1">
    <property type="entry name" value="TRP OPERON REPRESSOR"/>
    <property type="match status" value="1"/>
</dbReference>
<dbReference type="InterPro" id="IPR000831">
    <property type="entry name" value="Trp_repress"/>
</dbReference>
<accession>A0A9D9ENT5</accession>
<evidence type="ECO:0000256" key="7">
    <source>
        <dbReference type="ARBA" id="ARBA00023163"/>
    </source>
</evidence>
<reference evidence="8" key="1">
    <citation type="submission" date="2020-10" db="EMBL/GenBank/DDBJ databases">
        <authorList>
            <person name="Gilroy R."/>
        </authorList>
    </citation>
    <scope>NUCLEOTIDE SEQUENCE</scope>
    <source>
        <strain evidence="8">B3-4054</strain>
    </source>
</reference>
<dbReference type="InterPro" id="IPR010921">
    <property type="entry name" value="Trp_repressor/repl_initiator"/>
</dbReference>
<dbReference type="GO" id="GO:0005737">
    <property type="term" value="C:cytoplasm"/>
    <property type="evidence" value="ECO:0007669"/>
    <property type="project" value="UniProtKB-SubCell"/>
</dbReference>
<evidence type="ECO:0000313" key="8">
    <source>
        <dbReference type="EMBL" id="MBO8450889.1"/>
    </source>
</evidence>
<gene>
    <name evidence="8" type="ORF">IAA96_07260</name>
</gene>
<comment type="similarity">
    <text evidence="2">Belongs to the TrpR family.</text>
</comment>
<organism evidence="8 9">
    <name type="scientific">Candidatus Avitreponema avistercoris</name>
    <dbReference type="NCBI Taxonomy" id="2840705"/>
    <lineage>
        <taxon>Bacteria</taxon>
        <taxon>Pseudomonadati</taxon>
        <taxon>Spirochaetota</taxon>
        <taxon>Spirochaetia</taxon>
        <taxon>Spirochaetales</taxon>
        <taxon>Candidatus Avitreponema</taxon>
    </lineage>
</organism>
<dbReference type="EMBL" id="JADIMS010000136">
    <property type="protein sequence ID" value="MBO8450889.1"/>
    <property type="molecule type" value="Genomic_DNA"/>
</dbReference>
<keyword evidence="6" id="KW-0238">DNA-binding</keyword>
<evidence type="ECO:0000256" key="3">
    <source>
        <dbReference type="ARBA" id="ARBA00022490"/>
    </source>
</evidence>
<dbReference type="InterPro" id="IPR013335">
    <property type="entry name" value="Trp_repress_bac"/>
</dbReference>
<evidence type="ECO:0000256" key="6">
    <source>
        <dbReference type="ARBA" id="ARBA00023125"/>
    </source>
</evidence>
<reference evidence="8" key="2">
    <citation type="journal article" date="2021" name="PeerJ">
        <title>Extensive microbial diversity within the chicken gut microbiome revealed by metagenomics and culture.</title>
        <authorList>
            <person name="Gilroy R."/>
            <person name="Ravi A."/>
            <person name="Getino M."/>
            <person name="Pursley I."/>
            <person name="Horton D.L."/>
            <person name="Alikhan N.F."/>
            <person name="Baker D."/>
            <person name="Gharbi K."/>
            <person name="Hall N."/>
            <person name="Watson M."/>
            <person name="Adriaenssens E.M."/>
            <person name="Foster-Nyarko E."/>
            <person name="Jarju S."/>
            <person name="Secka A."/>
            <person name="Antonio M."/>
            <person name="Oren A."/>
            <person name="Chaudhuri R.R."/>
            <person name="La Ragione R."/>
            <person name="Hildebrand F."/>
            <person name="Pallen M.J."/>
        </authorList>
    </citation>
    <scope>NUCLEOTIDE SEQUENCE</scope>
    <source>
        <strain evidence="8">B3-4054</strain>
    </source>
</reference>
<evidence type="ECO:0000256" key="1">
    <source>
        <dbReference type="ARBA" id="ARBA00004496"/>
    </source>
</evidence>
<dbReference type="SUPFAM" id="SSF48295">
    <property type="entry name" value="TrpR-like"/>
    <property type="match status" value="1"/>
</dbReference>
<keyword evidence="5" id="KW-0805">Transcription regulation</keyword>
<dbReference type="GO" id="GO:0043565">
    <property type="term" value="F:sequence-specific DNA binding"/>
    <property type="evidence" value="ECO:0007669"/>
    <property type="project" value="InterPro"/>
</dbReference>
<keyword evidence="3" id="KW-0963">Cytoplasm</keyword>
<dbReference type="GO" id="GO:0003700">
    <property type="term" value="F:DNA-binding transcription factor activity"/>
    <property type="evidence" value="ECO:0007669"/>
    <property type="project" value="InterPro"/>
</dbReference>
<keyword evidence="4" id="KW-0678">Repressor</keyword>
<evidence type="ECO:0000313" key="9">
    <source>
        <dbReference type="Proteomes" id="UP000823616"/>
    </source>
</evidence>
<dbReference type="AlphaFoldDB" id="A0A9D9ENT5"/>
<keyword evidence="7" id="KW-0804">Transcription</keyword>
<proteinExistence type="inferred from homology"/>
<dbReference type="Proteomes" id="UP000823616">
    <property type="component" value="Unassembled WGS sequence"/>
</dbReference>
<evidence type="ECO:0000256" key="4">
    <source>
        <dbReference type="ARBA" id="ARBA00022491"/>
    </source>
</evidence>
<protein>
    <submittedName>
        <fullName evidence="8">Transcriptional regulator</fullName>
    </submittedName>
</protein>
<dbReference type="Gene3D" id="1.10.1270.10">
    <property type="entry name" value="TrpR-like"/>
    <property type="match status" value="1"/>
</dbReference>
<dbReference type="PANTHER" id="PTHR38025">
    <property type="entry name" value="TRP OPERON REPRESSOR"/>
    <property type="match status" value="1"/>
</dbReference>
<dbReference type="Pfam" id="PF01371">
    <property type="entry name" value="Trp_repressor"/>
    <property type="match status" value="1"/>
</dbReference>
<name>A0A9D9ENT5_9SPIR</name>
<evidence type="ECO:0000256" key="2">
    <source>
        <dbReference type="ARBA" id="ARBA00007027"/>
    </source>
</evidence>
<sequence>MEAIIAGSCTEVSEVFAAERDPARIREFFSCLFTPSEVREFSLRWALVNEMLAGKTQREIARRYGMSLCKITRGSRELKRENSPFRRMIEMHNELQKRRTGKNGKN</sequence>
<comment type="caution">
    <text evidence="8">The sequence shown here is derived from an EMBL/GenBank/DDBJ whole genome shotgun (WGS) entry which is preliminary data.</text>
</comment>
<evidence type="ECO:0000256" key="5">
    <source>
        <dbReference type="ARBA" id="ARBA00023015"/>
    </source>
</evidence>
<comment type="subcellular location">
    <subcellularLocation>
        <location evidence="1">Cytoplasm</location>
    </subcellularLocation>
</comment>
<dbReference type="InterPro" id="IPR038116">
    <property type="entry name" value="TrpR-like_sf"/>
</dbReference>